<proteinExistence type="predicted"/>
<feature type="region of interest" description="Disordered" evidence="1">
    <location>
        <begin position="166"/>
        <end position="186"/>
    </location>
</feature>
<protein>
    <submittedName>
        <fullName evidence="2">Uncharacterized protein</fullName>
    </submittedName>
</protein>
<reference evidence="2" key="1">
    <citation type="submission" date="2020-05" db="EMBL/GenBank/DDBJ databases">
        <title>Mycena genomes resolve the evolution of fungal bioluminescence.</title>
        <authorList>
            <person name="Tsai I.J."/>
        </authorList>
    </citation>
    <scope>NUCLEOTIDE SEQUENCE</scope>
    <source>
        <strain evidence="2">160909Yilan</strain>
    </source>
</reference>
<dbReference type="Proteomes" id="UP000623467">
    <property type="component" value="Unassembled WGS sequence"/>
</dbReference>
<sequence>MGAATLAISPCLIRKLSLAGTTRSSSSNSPDSICRRAISVRLRLRPDTAAVPSPMYAHAPMGAMSGSAILGTGSGSGSGNEPERERDRGRAHLRKHHPRALHRRDKSRSSRARTREREREPYNWGVSVTPLGMLDAEWGGTCPYASRCSPHSNSHANARANINASANLNNPRANPTRHDSFSSNTDGADEAVAARAPLDKLPTAHDNGLLRLALSESSKSSALLYK</sequence>
<feature type="compositionally biased region" description="Basic and acidic residues" evidence="1">
    <location>
        <begin position="81"/>
        <end position="90"/>
    </location>
</feature>
<keyword evidence="3" id="KW-1185">Reference proteome</keyword>
<name>A0A8H6Z748_9AGAR</name>
<evidence type="ECO:0000256" key="1">
    <source>
        <dbReference type="SAM" id="MobiDB-lite"/>
    </source>
</evidence>
<organism evidence="2 3">
    <name type="scientific">Mycena sanguinolenta</name>
    <dbReference type="NCBI Taxonomy" id="230812"/>
    <lineage>
        <taxon>Eukaryota</taxon>
        <taxon>Fungi</taxon>
        <taxon>Dikarya</taxon>
        <taxon>Basidiomycota</taxon>
        <taxon>Agaricomycotina</taxon>
        <taxon>Agaricomycetes</taxon>
        <taxon>Agaricomycetidae</taxon>
        <taxon>Agaricales</taxon>
        <taxon>Marasmiineae</taxon>
        <taxon>Mycenaceae</taxon>
        <taxon>Mycena</taxon>
    </lineage>
</organism>
<evidence type="ECO:0000313" key="2">
    <source>
        <dbReference type="EMBL" id="KAF7370460.1"/>
    </source>
</evidence>
<gene>
    <name evidence="2" type="ORF">MSAN_00677800</name>
</gene>
<feature type="region of interest" description="Disordered" evidence="1">
    <location>
        <begin position="67"/>
        <end position="120"/>
    </location>
</feature>
<comment type="caution">
    <text evidence="2">The sequence shown here is derived from an EMBL/GenBank/DDBJ whole genome shotgun (WGS) entry which is preliminary data.</text>
</comment>
<accession>A0A8H6Z748</accession>
<dbReference type="EMBL" id="JACAZH010000004">
    <property type="protein sequence ID" value="KAF7370460.1"/>
    <property type="molecule type" value="Genomic_DNA"/>
</dbReference>
<feature type="compositionally biased region" description="Basic residues" evidence="1">
    <location>
        <begin position="91"/>
        <end position="112"/>
    </location>
</feature>
<evidence type="ECO:0000313" key="3">
    <source>
        <dbReference type="Proteomes" id="UP000623467"/>
    </source>
</evidence>
<dbReference type="AlphaFoldDB" id="A0A8H6Z748"/>